<keyword evidence="13" id="KW-0511">Multifunctional enzyme</keyword>
<dbReference type="PANTHER" id="PTHR12592:SF0">
    <property type="entry name" value="ATP-DEPENDENT (S)-NAD(P)H-HYDRATE DEHYDRATASE"/>
    <property type="match status" value="1"/>
</dbReference>
<keyword evidence="7 17" id="KW-0067">ATP-binding</keyword>
<proteinExistence type="inferred from homology"/>
<feature type="domain" description="YjeF N-terminal" evidence="21">
    <location>
        <begin position="9"/>
        <end position="233"/>
    </location>
</feature>
<dbReference type="PANTHER" id="PTHR12592">
    <property type="entry name" value="ATP-DEPENDENT (S)-NAD(P)H-HYDRATE DEHYDRATASE FAMILY MEMBER"/>
    <property type="match status" value="1"/>
</dbReference>
<evidence type="ECO:0000256" key="1">
    <source>
        <dbReference type="ARBA" id="ARBA00000013"/>
    </source>
</evidence>
<evidence type="ECO:0000256" key="5">
    <source>
        <dbReference type="ARBA" id="ARBA00022723"/>
    </source>
</evidence>
<name>A0A9D8PQ11_9DELT</name>
<evidence type="ECO:0000256" key="6">
    <source>
        <dbReference type="ARBA" id="ARBA00022741"/>
    </source>
</evidence>
<reference evidence="22" key="2">
    <citation type="submission" date="2021-01" db="EMBL/GenBank/DDBJ databases">
        <authorList>
            <person name="Hahn C.R."/>
            <person name="Youssef N.H."/>
            <person name="Elshahed M."/>
        </authorList>
    </citation>
    <scope>NUCLEOTIDE SEQUENCE</scope>
    <source>
        <strain evidence="22">Zod_Metabat.24</strain>
    </source>
</reference>
<dbReference type="HAMAP" id="MF_01966">
    <property type="entry name" value="NADHX_epimerase"/>
    <property type="match status" value="1"/>
</dbReference>
<evidence type="ECO:0000256" key="15">
    <source>
        <dbReference type="ARBA" id="ARBA00048238"/>
    </source>
</evidence>
<evidence type="ECO:0000256" key="4">
    <source>
        <dbReference type="ARBA" id="ARBA00009524"/>
    </source>
</evidence>
<dbReference type="NCBIfam" id="TIGR00196">
    <property type="entry name" value="yjeF_cterm"/>
    <property type="match status" value="1"/>
</dbReference>
<dbReference type="Pfam" id="PF01256">
    <property type="entry name" value="Carb_kinase"/>
    <property type="match status" value="1"/>
</dbReference>
<dbReference type="EMBL" id="JAFGIX010000086">
    <property type="protein sequence ID" value="MBN1574714.1"/>
    <property type="molecule type" value="Genomic_DNA"/>
</dbReference>
<comment type="cofactor">
    <cofactor evidence="18 19">
        <name>K(+)</name>
        <dbReference type="ChEBI" id="CHEBI:29103"/>
    </cofactor>
    <text evidence="18 19">Binds 1 potassium ion per subunit.</text>
</comment>
<feature type="domain" description="YjeF C-terminal" evidence="20">
    <location>
        <begin position="243"/>
        <end position="528"/>
    </location>
</feature>
<feature type="binding site" evidence="18">
    <location>
        <position position="179"/>
    </location>
    <ligand>
        <name>K(+)</name>
        <dbReference type="ChEBI" id="CHEBI:29103"/>
    </ligand>
</feature>
<evidence type="ECO:0000256" key="12">
    <source>
        <dbReference type="ARBA" id="ARBA00023239"/>
    </source>
</evidence>
<dbReference type="InterPro" id="IPR004443">
    <property type="entry name" value="YjeF_N_dom"/>
</dbReference>
<evidence type="ECO:0000313" key="23">
    <source>
        <dbReference type="Proteomes" id="UP000809273"/>
    </source>
</evidence>
<feature type="binding site" evidence="17">
    <location>
        <position position="351"/>
    </location>
    <ligand>
        <name>(6S)-NADPHX</name>
        <dbReference type="ChEBI" id="CHEBI:64076"/>
    </ligand>
</feature>
<dbReference type="GO" id="GO:0046496">
    <property type="term" value="P:nicotinamide nucleotide metabolic process"/>
    <property type="evidence" value="ECO:0007669"/>
    <property type="project" value="UniProtKB-UniRule"/>
</dbReference>
<comment type="similarity">
    <text evidence="18">Belongs to the NnrE/AIBP family.</text>
</comment>
<evidence type="ECO:0000256" key="14">
    <source>
        <dbReference type="ARBA" id="ARBA00025153"/>
    </source>
</evidence>
<evidence type="ECO:0000256" key="10">
    <source>
        <dbReference type="ARBA" id="ARBA00023027"/>
    </source>
</evidence>
<comment type="subunit">
    <text evidence="17">Homotetramer.</text>
</comment>
<dbReference type="InterPro" id="IPR029056">
    <property type="entry name" value="Ribokinase-like"/>
</dbReference>
<dbReference type="EC" id="4.2.1.136" evidence="19"/>
<comment type="catalytic activity">
    <reaction evidence="16 17 19">
        <text>(6S)-NADPHX + ADP = AMP + phosphate + NADPH + H(+)</text>
        <dbReference type="Rhea" id="RHEA:32235"/>
        <dbReference type="ChEBI" id="CHEBI:15378"/>
        <dbReference type="ChEBI" id="CHEBI:43474"/>
        <dbReference type="ChEBI" id="CHEBI:57783"/>
        <dbReference type="ChEBI" id="CHEBI:64076"/>
        <dbReference type="ChEBI" id="CHEBI:456215"/>
        <dbReference type="ChEBI" id="CHEBI:456216"/>
        <dbReference type="EC" id="4.2.1.136"/>
    </reaction>
</comment>
<feature type="binding site" evidence="18">
    <location>
        <begin position="136"/>
        <end position="142"/>
    </location>
    <ligand>
        <name>(6S)-NADPHX</name>
        <dbReference type="ChEBI" id="CHEBI:64076"/>
    </ligand>
</feature>
<comment type="catalytic activity">
    <reaction evidence="2 18 19">
        <text>(6R)-NADPHX = (6S)-NADPHX</text>
        <dbReference type="Rhea" id="RHEA:32227"/>
        <dbReference type="ChEBI" id="CHEBI:64076"/>
        <dbReference type="ChEBI" id="CHEBI:64077"/>
        <dbReference type="EC" id="5.1.99.6"/>
    </reaction>
</comment>
<dbReference type="GO" id="GO:0005524">
    <property type="term" value="F:ATP binding"/>
    <property type="evidence" value="ECO:0007669"/>
    <property type="project" value="UniProtKB-UniRule"/>
</dbReference>
<keyword evidence="11 18" id="KW-0413">Isomerase</keyword>
<comment type="similarity">
    <text evidence="17">Belongs to the NnrD/CARKD family.</text>
</comment>
<evidence type="ECO:0000256" key="18">
    <source>
        <dbReference type="HAMAP-Rule" id="MF_01966"/>
    </source>
</evidence>
<keyword evidence="9 18" id="KW-0630">Potassium</keyword>
<comment type="caution">
    <text evidence="22">The sequence shown here is derived from an EMBL/GenBank/DDBJ whole genome shotgun (WGS) entry which is preliminary data.</text>
</comment>
<keyword evidence="10 17" id="KW-0520">NAD</keyword>
<dbReference type="EC" id="5.1.99.6" evidence="19"/>
<comment type="function">
    <text evidence="17">Catalyzes the dehydration of the S-form of NAD(P)HX at the expense of ADP, which is converted to AMP. Together with NAD(P)HX epimerase, which catalyzes the epimerization of the S- and R-forms, the enzyme allows the repair of both epimers of NAD(P)HX, a damaged form of NAD(P)H that is a result of enzymatic or heat-dependent hydration.</text>
</comment>
<comment type="similarity">
    <text evidence="4 19">In the C-terminal section; belongs to the NnrD/CARKD family.</text>
</comment>
<dbReference type="SUPFAM" id="SSF64153">
    <property type="entry name" value="YjeF N-terminal domain-like"/>
    <property type="match status" value="1"/>
</dbReference>
<dbReference type="AlphaFoldDB" id="A0A9D8PQ11"/>
<feature type="binding site" evidence="18">
    <location>
        <position position="132"/>
    </location>
    <ligand>
        <name>K(+)</name>
        <dbReference type="ChEBI" id="CHEBI:29103"/>
    </ligand>
</feature>
<evidence type="ECO:0000259" key="21">
    <source>
        <dbReference type="PROSITE" id="PS51385"/>
    </source>
</evidence>
<evidence type="ECO:0000256" key="3">
    <source>
        <dbReference type="ARBA" id="ARBA00006001"/>
    </source>
</evidence>
<evidence type="ECO:0000259" key="20">
    <source>
        <dbReference type="PROSITE" id="PS51383"/>
    </source>
</evidence>
<dbReference type="Gene3D" id="3.40.1190.20">
    <property type="match status" value="1"/>
</dbReference>
<feature type="binding site" evidence="18">
    <location>
        <begin position="59"/>
        <end position="63"/>
    </location>
    <ligand>
        <name>(6S)-NADPHX</name>
        <dbReference type="ChEBI" id="CHEBI:64076"/>
    </ligand>
</feature>
<keyword evidence="12 17" id="KW-0456">Lyase</keyword>
<evidence type="ECO:0000256" key="11">
    <source>
        <dbReference type="ARBA" id="ARBA00023235"/>
    </source>
</evidence>
<organism evidence="22 23">
    <name type="scientific">Candidatus Zymogenus saltonus</name>
    <dbReference type="NCBI Taxonomy" id="2844893"/>
    <lineage>
        <taxon>Bacteria</taxon>
        <taxon>Deltaproteobacteria</taxon>
        <taxon>Candidatus Zymogenia</taxon>
        <taxon>Candidatus Zymogeniales</taxon>
        <taxon>Candidatus Zymogenaceae</taxon>
        <taxon>Candidatus Zymogenus</taxon>
    </lineage>
</organism>
<reference evidence="22" key="1">
    <citation type="journal article" date="2021" name="Environ. Microbiol.">
        <title>Genomic characterization of three novel Desulfobacterota classes expand the metabolic and phylogenetic diversity of the phylum.</title>
        <authorList>
            <person name="Murphy C.L."/>
            <person name="Biggerstaff J."/>
            <person name="Eichhorn A."/>
            <person name="Ewing E."/>
            <person name="Shahan R."/>
            <person name="Soriano D."/>
            <person name="Stewart S."/>
            <person name="VanMol K."/>
            <person name="Walker R."/>
            <person name="Walters P."/>
            <person name="Elshahed M.S."/>
            <person name="Youssef N.H."/>
        </authorList>
    </citation>
    <scope>NUCLEOTIDE SEQUENCE</scope>
    <source>
        <strain evidence="22">Zod_Metabat.24</strain>
    </source>
</reference>
<feature type="binding site" evidence="17">
    <location>
        <begin position="439"/>
        <end position="443"/>
    </location>
    <ligand>
        <name>AMP</name>
        <dbReference type="ChEBI" id="CHEBI:456215"/>
    </ligand>
</feature>
<evidence type="ECO:0000256" key="13">
    <source>
        <dbReference type="ARBA" id="ARBA00023268"/>
    </source>
</evidence>
<dbReference type="NCBIfam" id="TIGR00197">
    <property type="entry name" value="yjeF_nterm"/>
    <property type="match status" value="1"/>
</dbReference>
<dbReference type="GO" id="GO:0052856">
    <property type="term" value="F:NAD(P)HX epimerase activity"/>
    <property type="evidence" value="ECO:0007669"/>
    <property type="project" value="UniProtKB-UniRule"/>
</dbReference>
<evidence type="ECO:0000256" key="9">
    <source>
        <dbReference type="ARBA" id="ARBA00022958"/>
    </source>
</evidence>
<dbReference type="HAMAP" id="MF_01965">
    <property type="entry name" value="NADHX_dehydratase"/>
    <property type="match status" value="1"/>
</dbReference>
<comment type="catalytic activity">
    <reaction evidence="15 17 19">
        <text>(6S)-NADHX + ADP = AMP + phosphate + NADH + H(+)</text>
        <dbReference type="Rhea" id="RHEA:32223"/>
        <dbReference type="ChEBI" id="CHEBI:15378"/>
        <dbReference type="ChEBI" id="CHEBI:43474"/>
        <dbReference type="ChEBI" id="CHEBI:57945"/>
        <dbReference type="ChEBI" id="CHEBI:64074"/>
        <dbReference type="ChEBI" id="CHEBI:456215"/>
        <dbReference type="ChEBI" id="CHEBI:456216"/>
        <dbReference type="EC" id="4.2.1.136"/>
    </reaction>
</comment>
<accession>A0A9D8PQ11</accession>
<feature type="binding site" evidence="18">
    <location>
        <position position="147"/>
    </location>
    <ligand>
        <name>(6S)-NADPHX</name>
        <dbReference type="ChEBI" id="CHEBI:64076"/>
    </ligand>
</feature>
<comment type="function">
    <text evidence="18">Catalyzes the epimerization of the S- and R-forms of NAD(P)HX, a damaged form of NAD(P)H that is a result of enzymatic or heat-dependent hydration. This is a prerequisite for the S-specific NAD(P)H-hydrate dehydratase to allow the repair of both epimers of NAD(P)HX.</text>
</comment>
<comment type="cofactor">
    <cofactor evidence="17">
        <name>Mg(2+)</name>
        <dbReference type="ChEBI" id="CHEBI:18420"/>
    </cofactor>
</comment>
<keyword evidence="5 18" id="KW-0479">Metal-binding</keyword>
<dbReference type="InterPro" id="IPR030677">
    <property type="entry name" value="Nnr"/>
</dbReference>
<dbReference type="CDD" id="cd01171">
    <property type="entry name" value="YXKO-related"/>
    <property type="match status" value="1"/>
</dbReference>
<protein>
    <recommendedName>
        <fullName evidence="19">Bifunctional NAD(P)H-hydrate repair enzyme</fullName>
    </recommendedName>
    <alternativeName>
        <fullName evidence="19">Nicotinamide nucleotide repair protein</fullName>
    </alternativeName>
    <domain>
        <recommendedName>
            <fullName evidence="19">ADP-dependent (S)-NAD(P)H-hydrate dehydratase</fullName>
            <ecNumber evidence="19">4.2.1.136</ecNumber>
        </recommendedName>
        <alternativeName>
            <fullName evidence="19">ADP-dependent NAD(P)HX dehydratase</fullName>
        </alternativeName>
    </domain>
    <domain>
        <recommendedName>
            <fullName evidence="19">NAD(P)H-hydrate epimerase</fullName>
            <ecNumber evidence="19">5.1.99.6</ecNumber>
        </recommendedName>
    </domain>
</protein>
<feature type="binding site" evidence="18">
    <location>
        <position position="60"/>
    </location>
    <ligand>
        <name>K(+)</name>
        <dbReference type="ChEBI" id="CHEBI:29103"/>
    </ligand>
</feature>
<evidence type="ECO:0000256" key="8">
    <source>
        <dbReference type="ARBA" id="ARBA00022857"/>
    </source>
</evidence>
<feature type="binding site" evidence="17">
    <location>
        <position position="469"/>
    </location>
    <ligand>
        <name>(6S)-NADPHX</name>
        <dbReference type="ChEBI" id="CHEBI:64076"/>
    </ligand>
</feature>
<feature type="binding site" evidence="17">
    <location>
        <position position="468"/>
    </location>
    <ligand>
        <name>AMP</name>
        <dbReference type="ChEBI" id="CHEBI:456215"/>
    </ligand>
</feature>
<dbReference type="Pfam" id="PF03853">
    <property type="entry name" value="YjeF_N"/>
    <property type="match status" value="1"/>
</dbReference>
<evidence type="ECO:0000256" key="17">
    <source>
        <dbReference type="HAMAP-Rule" id="MF_01965"/>
    </source>
</evidence>
<evidence type="ECO:0000256" key="19">
    <source>
        <dbReference type="PIRNR" id="PIRNR017184"/>
    </source>
</evidence>
<dbReference type="PIRSF" id="PIRSF017184">
    <property type="entry name" value="Nnr"/>
    <property type="match status" value="1"/>
</dbReference>
<evidence type="ECO:0000256" key="2">
    <source>
        <dbReference type="ARBA" id="ARBA00000909"/>
    </source>
</evidence>
<dbReference type="GO" id="GO:0110051">
    <property type="term" value="P:metabolite repair"/>
    <property type="evidence" value="ECO:0007669"/>
    <property type="project" value="TreeGrafter"/>
</dbReference>
<dbReference type="Gene3D" id="3.40.50.10260">
    <property type="entry name" value="YjeF N-terminal domain"/>
    <property type="match status" value="1"/>
</dbReference>
<dbReference type="GO" id="GO:0046872">
    <property type="term" value="F:metal ion binding"/>
    <property type="evidence" value="ECO:0007669"/>
    <property type="project" value="UniProtKB-UniRule"/>
</dbReference>
<keyword evidence="8 17" id="KW-0521">NADP</keyword>
<dbReference type="SUPFAM" id="SSF53613">
    <property type="entry name" value="Ribokinase-like"/>
    <property type="match status" value="1"/>
</dbReference>
<comment type="catalytic activity">
    <reaction evidence="1 18 19">
        <text>(6R)-NADHX = (6S)-NADHX</text>
        <dbReference type="Rhea" id="RHEA:32215"/>
        <dbReference type="ChEBI" id="CHEBI:64074"/>
        <dbReference type="ChEBI" id="CHEBI:64075"/>
        <dbReference type="EC" id="5.1.99.6"/>
    </reaction>
</comment>
<feature type="binding site" evidence="17">
    <location>
        <position position="402"/>
    </location>
    <ligand>
        <name>(6S)-NADPHX</name>
        <dbReference type="ChEBI" id="CHEBI:64076"/>
    </ligand>
</feature>
<dbReference type="InterPro" id="IPR036652">
    <property type="entry name" value="YjeF_N_dom_sf"/>
</dbReference>
<evidence type="ECO:0000256" key="16">
    <source>
        <dbReference type="ARBA" id="ARBA00049209"/>
    </source>
</evidence>
<gene>
    <name evidence="17" type="primary">nnrD</name>
    <name evidence="18" type="synonym">nnrE</name>
    <name evidence="22" type="ORF">JW984_16065</name>
</gene>
<feature type="binding site" evidence="17">
    <location>
        <position position="278"/>
    </location>
    <ligand>
        <name>(6S)-NADPHX</name>
        <dbReference type="ChEBI" id="CHEBI:64076"/>
    </ligand>
</feature>
<dbReference type="InterPro" id="IPR000631">
    <property type="entry name" value="CARKD"/>
</dbReference>
<comment type="similarity">
    <text evidence="3 19">In the N-terminal section; belongs to the NnrE/AIBP family.</text>
</comment>
<evidence type="ECO:0000256" key="7">
    <source>
        <dbReference type="ARBA" id="ARBA00022840"/>
    </source>
</evidence>
<comment type="function">
    <text evidence="14 19">Bifunctional enzyme that catalyzes the epimerization of the S- and R-forms of NAD(P)HX and the dehydration of the S-form of NAD(P)HX at the expense of ADP, which is converted to AMP. This allows the repair of both epimers of NAD(P)HX, a damaged form of NAD(P)H that is a result of enzymatic or heat-dependent hydration.</text>
</comment>
<evidence type="ECO:0000313" key="22">
    <source>
        <dbReference type="EMBL" id="MBN1574714.1"/>
    </source>
</evidence>
<dbReference type="Proteomes" id="UP000809273">
    <property type="component" value="Unassembled WGS sequence"/>
</dbReference>
<dbReference type="PROSITE" id="PS51383">
    <property type="entry name" value="YJEF_C_3"/>
    <property type="match status" value="1"/>
</dbReference>
<feature type="binding site" evidence="18">
    <location>
        <position position="176"/>
    </location>
    <ligand>
        <name>(6S)-NADPHX</name>
        <dbReference type="ChEBI" id="CHEBI:64076"/>
    </ligand>
</feature>
<dbReference type="PROSITE" id="PS51385">
    <property type="entry name" value="YJEF_N"/>
    <property type="match status" value="1"/>
</dbReference>
<dbReference type="GO" id="GO:0052855">
    <property type="term" value="F:ADP-dependent NAD(P)H-hydrate dehydratase activity"/>
    <property type="evidence" value="ECO:0007669"/>
    <property type="project" value="UniProtKB-UniRule"/>
</dbReference>
<keyword evidence="6 17" id="KW-0547">Nucleotide-binding</keyword>
<sequence length="550" mass="56792">MKVATAEIIRELDRRAMAEFGISGAVLMENAGLGVAGLFLEKFPEVRETGAVIACGRGNNGGDGFVIARHLANRGVSVDVFIAGEAEKVREGESKTNLDILKKMGIGVAEVKRDEDLLPFAESIKERGFVVDAMLGTGLDREVGGIYARMITAVNDIVDASSRMPKGHRKKVVAVDIPSGIDSDTGRVMGVAVKADSTFALALPKLGEIIYPGAEYAGELYVLDISIPKRLVERMEIDTSLVTPGEFFSLTAKRNPQAHKGDFGHLLIVAGSPGKTGAAALAAEGALLSGAGLVTVGVPASLNDVMEVKTTAAMTEPLPDDGGYLTPKALDRVLDLAGDGSSVNALALGPGLGTKGGIADVVRGLVLESNLPLVIDADGLNAVAGDCSVLKKRKADIIITPHPGEMGRLIGKRSAELQVDRVGAASGFALEYGIWVVLKGARTIVAAPDGELFIATCGNPGMARGGVGDILTGLIGGFLAVGENPKKAALAGVYVHGMAGDSAAERVGEVSLGTADILEEIPGITAALYNGEALESDGIDGFSARGMYRV</sequence>